<evidence type="ECO:0000313" key="1">
    <source>
        <dbReference type="EMBL" id="VFQ65553.1"/>
    </source>
</evidence>
<name>A0A484KIF8_9ASTE</name>
<accession>A0A484KIF8</accession>
<proteinExistence type="predicted"/>
<dbReference type="AlphaFoldDB" id="A0A484KIF8"/>
<reference evidence="1 2" key="1">
    <citation type="submission" date="2018-04" db="EMBL/GenBank/DDBJ databases">
        <authorList>
            <person name="Vogel A."/>
        </authorList>
    </citation>
    <scope>NUCLEOTIDE SEQUENCE [LARGE SCALE GENOMIC DNA]</scope>
</reference>
<keyword evidence="2" id="KW-1185">Reference proteome</keyword>
<gene>
    <name evidence="1" type="ORF">CCAM_LOCUS7329</name>
</gene>
<dbReference type="EMBL" id="OOIL02000462">
    <property type="protein sequence ID" value="VFQ65553.1"/>
    <property type="molecule type" value="Genomic_DNA"/>
</dbReference>
<evidence type="ECO:0000313" key="2">
    <source>
        <dbReference type="Proteomes" id="UP000595140"/>
    </source>
</evidence>
<organism evidence="1 2">
    <name type="scientific">Cuscuta campestris</name>
    <dbReference type="NCBI Taxonomy" id="132261"/>
    <lineage>
        <taxon>Eukaryota</taxon>
        <taxon>Viridiplantae</taxon>
        <taxon>Streptophyta</taxon>
        <taxon>Embryophyta</taxon>
        <taxon>Tracheophyta</taxon>
        <taxon>Spermatophyta</taxon>
        <taxon>Magnoliopsida</taxon>
        <taxon>eudicotyledons</taxon>
        <taxon>Gunneridae</taxon>
        <taxon>Pentapetalae</taxon>
        <taxon>asterids</taxon>
        <taxon>lamiids</taxon>
        <taxon>Solanales</taxon>
        <taxon>Convolvulaceae</taxon>
        <taxon>Cuscuteae</taxon>
        <taxon>Cuscuta</taxon>
        <taxon>Cuscuta subgen. Grammica</taxon>
        <taxon>Cuscuta sect. Cleistogrammica</taxon>
    </lineage>
</organism>
<sequence length="81" mass="9650">MCKLCQSRFLHHFYSFFYSVPLGVENVEMLSGECEIGSTCHRKFRQNFPKISNLVKKPKEDQLKIRRSIMENQLTWMGIKH</sequence>
<dbReference type="Proteomes" id="UP000595140">
    <property type="component" value="Unassembled WGS sequence"/>
</dbReference>
<protein>
    <submittedName>
        <fullName evidence="1">Uncharacterized protein</fullName>
    </submittedName>
</protein>